<sequence>MHASCIRPPSLSHIDREILIDREIKMAGRHVILSLGLLLMYINATFVLSKEEKSCVRGFRVCNKVSETMLRCGRGVRCITVYDPTTIVICQSPSTVVRVGSGAGISINGCKVEVLGKKTGVEREEEIIMKNTEESTETGEEAKEKATFAFRWSVATPPPCEEKETILDKLISAVAGITLTVITILVIRVVKRRQKVARRRVSLRTPHRPIMRRWTSTPNL</sequence>
<feature type="transmembrane region" description="Helical" evidence="1">
    <location>
        <begin position="170"/>
        <end position="190"/>
    </location>
</feature>
<evidence type="ECO:0000313" key="2">
    <source>
        <dbReference type="EMBL" id="VDH97953.1"/>
    </source>
</evidence>
<dbReference type="Proteomes" id="UP000596742">
    <property type="component" value="Unassembled WGS sequence"/>
</dbReference>
<comment type="caution">
    <text evidence="2">The sequence shown here is derived from an EMBL/GenBank/DDBJ whole genome shotgun (WGS) entry which is preliminary data.</text>
</comment>
<keyword evidence="1" id="KW-0472">Membrane</keyword>
<dbReference type="EMBL" id="UYJE01000970">
    <property type="protein sequence ID" value="VDH97953.1"/>
    <property type="molecule type" value="Genomic_DNA"/>
</dbReference>
<protein>
    <submittedName>
        <fullName evidence="2">Uncharacterized protein</fullName>
    </submittedName>
</protein>
<organism evidence="2 3">
    <name type="scientific">Mytilus galloprovincialis</name>
    <name type="common">Mediterranean mussel</name>
    <dbReference type="NCBI Taxonomy" id="29158"/>
    <lineage>
        <taxon>Eukaryota</taxon>
        <taxon>Metazoa</taxon>
        <taxon>Spiralia</taxon>
        <taxon>Lophotrochozoa</taxon>
        <taxon>Mollusca</taxon>
        <taxon>Bivalvia</taxon>
        <taxon>Autobranchia</taxon>
        <taxon>Pteriomorphia</taxon>
        <taxon>Mytilida</taxon>
        <taxon>Mytiloidea</taxon>
        <taxon>Mytilidae</taxon>
        <taxon>Mytilinae</taxon>
        <taxon>Mytilus</taxon>
    </lineage>
</organism>
<feature type="transmembrane region" description="Helical" evidence="1">
    <location>
        <begin position="31"/>
        <end position="49"/>
    </location>
</feature>
<dbReference type="OrthoDB" id="6203742at2759"/>
<keyword evidence="1" id="KW-0812">Transmembrane</keyword>
<dbReference type="AlphaFoldDB" id="A0A8B6C1L5"/>
<keyword evidence="1" id="KW-1133">Transmembrane helix</keyword>
<name>A0A8B6C1L5_MYTGA</name>
<proteinExistence type="predicted"/>
<accession>A0A8B6C1L5</accession>
<evidence type="ECO:0000313" key="3">
    <source>
        <dbReference type="Proteomes" id="UP000596742"/>
    </source>
</evidence>
<evidence type="ECO:0000256" key="1">
    <source>
        <dbReference type="SAM" id="Phobius"/>
    </source>
</evidence>
<keyword evidence="3" id="KW-1185">Reference proteome</keyword>
<reference evidence="2" key="1">
    <citation type="submission" date="2018-11" db="EMBL/GenBank/DDBJ databases">
        <authorList>
            <person name="Alioto T."/>
            <person name="Alioto T."/>
        </authorList>
    </citation>
    <scope>NUCLEOTIDE SEQUENCE</scope>
</reference>
<gene>
    <name evidence="2" type="ORF">MGAL_10B065186</name>
</gene>